<name>A0A3P7JNC3_STRVU</name>
<reference evidence="1 2" key="1">
    <citation type="submission" date="2018-11" db="EMBL/GenBank/DDBJ databases">
        <authorList>
            <consortium name="Pathogen Informatics"/>
        </authorList>
    </citation>
    <scope>NUCLEOTIDE SEQUENCE [LARGE SCALE GENOMIC DNA]</scope>
</reference>
<sequence>MQMTPECEKRERTAYDAPPMYPLGTGTWRVTVC</sequence>
<dbReference type="AlphaFoldDB" id="A0A3P7JNC3"/>
<dbReference type="Proteomes" id="UP000270094">
    <property type="component" value="Unassembled WGS sequence"/>
</dbReference>
<evidence type="ECO:0000313" key="1">
    <source>
        <dbReference type="EMBL" id="VDM80164.1"/>
    </source>
</evidence>
<evidence type="ECO:0000313" key="2">
    <source>
        <dbReference type="Proteomes" id="UP000270094"/>
    </source>
</evidence>
<proteinExistence type="predicted"/>
<protein>
    <submittedName>
        <fullName evidence="1">Uncharacterized protein</fullName>
    </submittedName>
</protein>
<keyword evidence="2" id="KW-1185">Reference proteome</keyword>
<gene>
    <name evidence="1" type="ORF">SVUK_LOCUS15162</name>
</gene>
<accession>A0A3P7JNC3</accession>
<dbReference type="EMBL" id="UYYB01107576">
    <property type="protein sequence ID" value="VDM80164.1"/>
    <property type="molecule type" value="Genomic_DNA"/>
</dbReference>
<organism evidence="1 2">
    <name type="scientific">Strongylus vulgaris</name>
    <name type="common">Blood worm</name>
    <dbReference type="NCBI Taxonomy" id="40348"/>
    <lineage>
        <taxon>Eukaryota</taxon>
        <taxon>Metazoa</taxon>
        <taxon>Ecdysozoa</taxon>
        <taxon>Nematoda</taxon>
        <taxon>Chromadorea</taxon>
        <taxon>Rhabditida</taxon>
        <taxon>Rhabditina</taxon>
        <taxon>Rhabditomorpha</taxon>
        <taxon>Strongyloidea</taxon>
        <taxon>Strongylidae</taxon>
        <taxon>Strongylus</taxon>
    </lineage>
</organism>